<proteinExistence type="predicted"/>
<evidence type="ECO:0000313" key="3">
    <source>
        <dbReference type="Proteomes" id="UP000321172"/>
    </source>
</evidence>
<sequence length="604" mass="64459">MTKVVAPEGDFTVTVVDLGPAADAAAAVSAATALVPSLAGLTIEETVRPAATDGWDERTTSYFEVPPAQNRFALAAAYRRGDRWVVLIADGSQATLGKRGAALGTMSASLRPAGFVKEDFSGKKANPLTPERIEALKSFVRSGMDQLKVPGVGMALIEGGKVVWEGGLGLRDPRGKAPVDAHTRFMIASNTKGMATLLLSTLADEGKLQWDQPVTALYPSFRLGSDAVTRSVLVKHLVCACTGLPRKDVEWIIAGRATTPAADTFRQLAATQPTSGFGEVFQYNNLMASAAGYLGGHLAYPKLELGAAFDRAMRERIFAPLGMKDTTFDFAIATKGNYAAPTQVGLDDQVEVFDQTFNSHVIPYRPAGGAWSSAHDVAQYVMLELNKGITPSGKRLVSAENLLARRAHNVRDGEDSWYGMGLSTRRRYGLDFVYHGGSMAGYKSNWYALPDSGVGLVLLTNSEDGNPLIEPALRKLVELLYDGRDEAAARLAAAGRNVASGRHTLRDKLTLGRAAFDALGLAPRYRNAELGDVSFSTGAKGEAMVTFGELSGPVAVQRNPDGTASLVGTGGHVFGFDVLVGKDDQGKRTLTLRDPQHVYIYTEG</sequence>
<dbReference type="PANTHER" id="PTHR46825">
    <property type="entry name" value="D-ALANYL-D-ALANINE-CARBOXYPEPTIDASE/ENDOPEPTIDASE AMPH"/>
    <property type="match status" value="1"/>
</dbReference>
<accession>A0A5B8S7A9</accession>
<evidence type="ECO:0000313" key="2">
    <source>
        <dbReference type="EMBL" id="QEA17509.1"/>
    </source>
</evidence>
<dbReference type="PANTHER" id="PTHR46825:SF15">
    <property type="entry name" value="BETA-LACTAMASE-RELATED DOMAIN-CONTAINING PROTEIN"/>
    <property type="match status" value="1"/>
</dbReference>
<dbReference type="KEGG" id="ngf:FRF71_07380"/>
<dbReference type="OrthoDB" id="5377981at2"/>
<dbReference type="InterPro" id="IPR012338">
    <property type="entry name" value="Beta-lactam/transpept-like"/>
</dbReference>
<dbReference type="EMBL" id="CP042345">
    <property type="protein sequence ID" value="QEA17509.1"/>
    <property type="molecule type" value="Genomic_DNA"/>
</dbReference>
<name>A0A5B8S7A9_9SPHN</name>
<dbReference type="InterPro" id="IPR001466">
    <property type="entry name" value="Beta-lactam-related"/>
</dbReference>
<dbReference type="Gene3D" id="3.40.710.10">
    <property type="entry name" value="DD-peptidase/beta-lactamase superfamily"/>
    <property type="match status" value="1"/>
</dbReference>
<dbReference type="SUPFAM" id="SSF56601">
    <property type="entry name" value="beta-lactamase/transpeptidase-like"/>
    <property type="match status" value="1"/>
</dbReference>
<reference evidence="2 3" key="1">
    <citation type="journal article" date="2013" name="J. Microbiol. Biotechnol.">
        <title>Novosphingobium ginsenosidimutans sp. nov., with the ability to convert ginsenoside.</title>
        <authorList>
            <person name="Kim J.K."/>
            <person name="He D."/>
            <person name="Liu Q.M."/>
            <person name="Park H.Y."/>
            <person name="Jung M.S."/>
            <person name="Yoon M.H."/>
            <person name="Kim S.C."/>
            <person name="Im W.T."/>
        </authorList>
    </citation>
    <scope>NUCLEOTIDE SEQUENCE [LARGE SCALE GENOMIC DNA]</scope>
    <source>
        <strain evidence="2 3">FW-6</strain>
    </source>
</reference>
<dbReference type="InterPro" id="IPR050491">
    <property type="entry name" value="AmpC-like"/>
</dbReference>
<organism evidence="2 3">
    <name type="scientific">Novosphingobium ginsenosidimutans</name>
    <dbReference type="NCBI Taxonomy" id="1176536"/>
    <lineage>
        <taxon>Bacteria</taxon>
        <taxon>Pseudomonadati</taxon>
        <taxon>Pseudomonadota</taxon>
        <taxon>Alphaproteobacteria</taxon>
        <taxon>Sphingomonadales</taxon>
        <taxon>Sphingomonadaceae</taxon>
        <taxon>Novosphingobium</taxon>
    </lineage>
</organism>
<protein>
    <submittedName>
        <fullName evidence="2">Beta-lactamase family protein</fullName>
    </submittedName>
</protein>
<gene>
    <name evidence="2" type="ORF">FRF71_07380</name>
</gene>
<dbReference type="Proteomes" id="UP000321172">
    <property type="component" value="Chromosome"/>
</dbReference>
<feature type="domain" description="Beta-lactamase-related" evidence="1">
    <location>
        <begin position="137"/>
        <end position="467"/>
    </location>
</feature>
<dbReference type="AlphaFoldDB" id="A0A5B8S7A9"/>
<dbReference type="Pfam" id="PF00144">
    <property type="entry name" value="Beta-lactamase"/>
    <property type="match status" value="1"/>
</dbReference>
<evidence type="ECO:0000259" key="1">
    <source>
        <dbReference type="Pfam" id="PF00144"/>
    </source>
</evidence>
<keyword evidence="3" id="KW-1185">Reference proteome</keyword>